<protein>
    <recommendedName>
        <fullName evidence="1">DUF7848 domain-containing protein</fullName>
    </recommendedName>
</protein>
<evidence type="ECO:0000313" key="3">
    <source>
        <dbReference type="Proteomes" id="UP000192726"/>
    </source>
</evidence>
<dbReference type="STRING" id="553510.B1H19_01275"/>
<dbReference type="AlphaFoldDB" id="A0A1V0TJA2"/>
<dbReference type="Pfam" id="PF25232">
    <property type="entry name" value="DUF7848"/>
    <property type="match status" value="1"/>
</dbReference>
<gene>
    <name evidence="2" type="ORF">B1H19_01275</name>
</gene>
<dbReference type="KEGG" id="sgv:B1H19_01275"/>
<dbReference type="Proteomes" id="UP000192726">
    <property type="component" value="Chromosome"/>
</dbReference>
<dbReference type="EMBL" id="CP020569">
    <property type="protein sequence ID" value="ARF52999.1"/>
    <property type="molecule type" value="Genomic_DNA"/>
</dbReference>
<proteinExistence type="predicted"/>
<evidence type="ECO:0000259" key="1">
    <source>
        <dbReference type="Pfam" id="PF25232"/>
    </source>
</evidence>
<sequence length="81" mass="8905">MRAHYRFAEWTLTAGADCSVRYVGTCLDCGEFCVDTASADAAQGWCLRHAGLTGDKRFEMRAFQYFSADMTDPLANASPPT</sequence>
<name>A0A1V0TJA2_9ACTN</name>
<accession>A0A1V0TJA2</accession>
<dbReference type="InterPro" id="IPR057170">
    <property type="entry name" value="DUF7848"/>
</dbReference>
<keyword evidence="3" id="KW-1185">Reference proteome</keyword>
<feature type="domain" description="DUF7848" evidence="1">
    <location>
        <begin position="2"/>
        <end position="67"/>
    </location>
</feature>
<evidence type="ECO:0000313" key="2">
    <source>
        <dbReference type="EMBL" id="ARF52999.1"/>
    </source>
</evidence>
<organism evidence="2 3">
    <name type="scientific">Streptomyces gilvosporeus</name>
    <dbReference type="NCBI Taxonomy" id="553510"/>
    <lineage>
        <taxon>Bacteria</taxon>
        <taxon>Bacillati</taxon>
        <taxon>Actinomycetota</taxon>
        <taxon>Actinomycetes</taxon>
        <taxon>Kitasatosporales</taxon>
        <taxon>Streptomycetaceae</taxon>
        <taxon>Streptomyces</taxon>
    </lineage>
</organism>
<reference evidence="2 3" key="1">
    <citation type="submission" date="2017-04" db="EMBL/GenBank/DDBJ databases">
        <title>Complete Genome Sequence of Streptomyces gilvosporeus F607, a Capable Producer of Natamycin.</title>
        <authorList>
            <person name="Zong G."/>
            <person name="Zhong C."/>
            <person name="Fu J."/>
            <person name="Qin R."/>
            <person name="Cao G."/>
        </authorList>
    </citation>
    <scope>NUCLEOTIDE SEQUENCE [LARGE SCALE GENOMIC DNA]</scope>
    <source>
        <strain evidence="2 3">F607</strain>
    </source>
</reference>